<dbReference type="InterPro" id="IPR023614">
    <property type="entry name" value="Porin_dom_sf"/>
</dbReference>
<evidence type="ECO:0000256" key="7">
    <source>
        <dbReference type="ARBA" id="ARBA00023065"/>
    </source>
</evidence>
<feature type="chain" id="PRO_5045535422" evidence="11">
    <location>
        <begin position="22"/>
        <end position="343"/>
    </location>
</feature>
<gene>
    <name evidence="13" type="ORF">ACFPP7_07640</name>
</gene>
<comment type="subcellular location">
    <subcellularLocation>
        <location evidence="1">Cell outer membrane</location>
        <topology evidence="1">Multi-pass membrane protein</topology>
    </subcellularLocation>
</comment>
<feature type="signal peptide" evidence="11">
    <location>
        <begin position="1"/>
        <end position="21"/>
    </location>
</feature>
<proteinExistence type="predicted"/>
<keyword evidence="3" id="KW-0813">Transport</keyword>
<evidence type="ECO:0000256" key="10">
    <source>
        <dbReference type="ARBA" id="ARBA00023237"/>
    </source>
</evidence>
<evidence type="ECO:0000256" key="2">
    <source>
        <dbReference type="ARBA" id="ARBA00011233"/>
    </source>
</evidence>
<keyword evidence="9" id="KW-0472">Membrane</keyword>
<dbReference type="InterPro" id="IPR033900">
    <property type="entry name" value="Gram_neg_porin_domain"/>
</dbReference>
<keyword evidence="10" id="KW-0998">Cell outer membrane</keyword>
<dbReference type="EMBL" id="JBHSMX010000011">
    <property type="protein sequence ID" value="MFC5520791.1"/>
    <property type="molecule type" value="Genomic_DNA"/>
</dbReference>
<evidence type="ECO:0000256" key="5">
    <source>
        <dbReference type="ARBA" id="ARBA00022692"/>
    </source>
</evidence>
<keyword evidence="6 11" id="KW-0732">Signal</keyword>
<reference evidence="14" key="1">
    <citation type="journal article" date="2019" name="Int. J. Syst. Evol. Microbiol.">
        <title>The Global Catalogue of Microorganisms (GCM) 10K type strain sequencing project: providing services to taxonomists for standard genome sequencing and annotation.</title>
        <authorList>
            <consortium name="The Broad Institute Genomics Platform"/>
            <consortium name="The Broad Institute Genome Sequencing Center for Infectious Disease"/>
            <person name="Wu L."/>
            <person name="Ma J."/>
        </authorList>
    </citation>
    <scope>NUCLEOTIDE SEQUENCE [LARGE SCALE GENOMIC DNA]</scope>
    <source>
        <strain evidence="14">CGMCC 4.7277</strain>
    </source>
</reference>
<keyword evidence="8" id="KW-0626">Porin</keyword>
<evidence type="ECO:0000256" key="11">
    <source>
        <dbReference type="SAM" id="SignalP"/>
    </source>
</evidence>
<name>A0ABW0Q7F7_9BURK</name>
<keyword evidence="4" id="KW-1134">Transmembrane beta strand</keyword>
<organism evidence="13 14">
    <name type="scientific">Polaromonas jejuensis</name>
    <dbReference type="NCBI Taxonomy" id="457502"/>
    <lineage>
        <taxon>Bacteria</taxon>
        <taxon>Pseudomonadati</taxon>
        <taxon>Pseudomonadota</taxon>
        <taxon>Betaproteobacteria</taxon>
        <taxon>Burkholderiales</taxon>
        <taxon>Comamonadaceae</taxon>
        <taxon>Polaromonas</taxon>
    </lineage>
</organism>
<dbReference type="Proteomes" id="UP001596084">
    <property type="component" value="Unassembled WGS sequence"/>
</dbReference>
<evidence type="ECO:0000256" key="8">
    <source>
        <dbReference type="ARBA" id="ARBA00023114"/>
    </source>
</evidence>
<dbReference type="PANTHER" id="PTHR34501:SF9">
    <property type="entry name" value="MAJOR OUTER MEMBRANE PROTEIN P.IA"/>
    <property type="match status" value="1"/>
</dbReference>
<comment type="subunit">
    <text evidence="2">Homotrimer.</text>
</comment>
<sequence length="343" mass="37099">MFIRSTIVSGAALVACANVFAQGTVQIYGVLDTFAGQIKNTTATGSVTTNVVNSGGLTTSFWGVRGTEDLGGGYKAVFALESFVRVDTGATGRNDTDPLFARAAFVGIDSPYGQLTMGRMPTPYALATTNFTPFVGATGISPIFANAFKNNVLGDTRMNNSIKYQSPRMNGFEADLQHSLGQEEPSGVNYKRDVATDGALRYSNQQLALVVATRQINLNTANDGHKQGVWMVGGSYDFGVAKLTAQYHKVRETYQNSALNADRKVTELGVAVPVGSGAILAEYATMRANDRVATTIDRRKSFAFGYDYNLSKRTDLYAMYYADKLYSPDSKQATTAFGIRHRF</sequence>
<evidence type="ECO:0000256" key="6">
    <source>
        <dbReference type="ARBA" id="ARBA00022729"/>
    </source>
</evidence>
<evidence type="ECO:0000256" key="4">
    <source>
        <dbReference type="ARBA" id="ARBA00022452"/>
    </source>
</evidence>
<feature type="domain" description="Porin" evidence="12">
    <location>
        <begin position="11"/>
        <end position="322"/>
    </location>
</feature>
<dbReference type="PROSITE" id="PS51257">
    <property type="entry name" value="PROKAR_LIPOPROTEIN"/>
    <property type="match status" value="1"/>
</dbReference>
<evidence type="ECO:0000313" key="14">
    <source>
        <dbReference type="Proteomes" id="UP001596084"/>
    </source>
</evidence>
<dbReference type="Gene3D" id="2.40.160.10">
    <property type="entry name" value="Porin"/>
    <property type="match status" value="1"/>
</dbReference>
<dbReference type="PANTHER" id="PTHR34501">
    <property type="entry name" value="PROTEIN YDDL-RELATED"/>
    <property type="match status" value="1"/>
</dbReference>
<dbReference type="InterPro" id="IPR050298">
    <property type="entry name" value="Gram-neg_bact_OMP"/>
</dbReference>
<dbReference type="CDD" id="cd00342">
    <property type="entry name" value="gram_neg_porins"/>
    <property type="match status" value="1"/>
</dbReference>
<evidence type="ECO:0000256" key="3">
    <source>
        <dbReference type="ARBA" id="ARBA00022448"/>
    </source>
</evidence>
<keyword evidence="7" id="KW-0406">Ion transport</keyword>
<dbReference type="SUPFAM" id="SSF56935">
    <property type="entry name" value="Porins"/>
    <property type="match status" value="1"/>
</dbReference>
<protein>
    <submittedName>
        <fullName evidence="13">Porin</fullName>
    </submittedName>
</protein>
<dbReference type="Pfam" id="PF13609">
    <property type="entry name" value="Porin_4"/>
    <property type="match status" value="1"/>
</dbReference>
<keyword evidence="5" id="KW-0812">Transmembrane</keyword>
<keyword evidence="14" id="KW-1185">Reference proteome</keyword>
<dbReference type="RefSeq" id="WP_068831115.1">
    <property type="nucleotide sequence ID" value="NZ_JBHSMX010000011.1"/>
</dbReference>
<accession>A0ABW0Q7F7</accession>
<evidence type="ECO:0000259" key="12">
    <source>
        <dbReference type="Pfam" id="PF13609"/>
    </source>
</evidence>
<evidence type="ECO:0000313" key="13">
    <source>
        <dbReference type="EMBL" id="MFC5520791.1"/>
    </source>
</evidence>
<comment type="caution">
    <text evidence="13">The sequence shown here is derived from an EMBL/GenBank/DDBJ whole genome shotgun (WGS) entry which is preliminary data.</text>
</comment>
<evidence type="ECO:0000256" key="1">
    <source>
        <dbReference type="ARBA" id="ARBA00004571"/>
    </source>
</evidence>
<evidence type="ECO:0000256" key="9">
    <source>
        <dbReference type="ARBA" id="ARBA00023136"/>
    </source>
</evidence>